<feature type="region of interest" description="Disordered" evidence="2">
    <location>
        <begin position="157"/>
        <end position="193"/>
    </location>
</feature>
<protein>
    <recommendedName>
        <fullName evidence="3">FF domain-containing protein</fullName>
    </recommendedName>
</protein>
<organism evidence="4 5">
    <name type="scientific">Camellia sinensis</name>
    <name type="common">Tea plant</name>
    <name type="synonym">Thea sinensis</name>
    <dbReference type="NCBI Taxonomy" id="4442"/>
    <lineage>
        <taxon>Eukaryota</taxon>
        <taxon>Viridiplantae</taxon>
        <taxon>Streptophyta</taxon>
        <taxon>Embryophyta</taxon>
        <taxon>Tracheophyta</taxon>
        <taxon>Spermatophyta</taxon>
        <taxon>Magnoliopsida</taxon>
        <taxon>eudicotyledons</taxon>
        <taxon>Gunneridae</taxon>
        <taxon>Pentapetalae</taxon>
        <taxon>asterids</taxon>
        <taxon>Ericales</taxon>
        <taxon>Theaceae</taxon>
        <taxon>Camellia</taxon>
    </lineage>
</organism>
<accession>A0A7J7GHZ2</accession>
<dbReference type="Pfam" id="PF01846">
    <property type="entry name" value="FF"/>
    <property type="match status" value="1"/>
</dbReference>
<dbReference type="GO" id="GO:0003712">
    <property type="term" value="F:transcription coregulator activity"/>
    <property type="evidence" value="ECO:0007669"/>
    <property type="project" value="TreeGrafter"/>
</dbReference>
<name>A0A7J7GHZ2_CAMSI</name>
<reference evidence="4 5" key="2">
    <citation type="submission" date="2020-07" db="EMBL/GenBank/DDBJ databases">
        <title>Genome assembly of wild tea tree DASZ reveals pedigree and selection history of tea varieties.</title>
        <authorList>
            <person name="Zhang W."/>
        </authorList>
    </citation>
    <scope>NUCLEOTIDE SEQUENCE [LARGE SCALE GENOMIC DNA]</scope>
    <source>
        <strain evidence="5">cv. G240</strain>
        <tissue evidence="4">Leaf</tissue>
    </source>
</reference>
<sequence>MRHKHEQESNGDGSRVSDQRITLIPLASFQRGLEFDYTYIIKSLHLHTQASWTESKPKLEKDPQGRAANPYLDQSDLEKLFREHVKVLHERCVYDFRVLLSDVITSEVAAQETEDGKTAMTSWSTAKRLLKSDPRYTKMPRKERESLWHRHVEEMQRRQKLAVDQEGEKQAETRSRRSVDYGKYLSGSRGNHE</sequence>
<keyword evidence="1" id="KW-0677">Repeat</keyword>
<proteinExistence type="predicted"/>
<dbReference type="SUPFAM" id="SSF81698">
    <property type="entry name" value="FF domain"/>
    <property type="match status" value="2"/>
</dbReference>
<gene>
    <name evidence="4" type="ORF">HYC85_023800</name>
</gene>
<comment type="caution">
    <text evidence="4">The sequence shown here is derived from an EMBL/GenBank/DDBJ whole genome shotgun (WGS) entry which is preliminary data.</text>
</comment>
<evidence type="ECO:0000256" key="1">
    <source>
        <dbReference type="ARBA" id="ARBA00022737"/>
    </source>
</evidence>
<dbReference type="InterPro" id="IPR036517">
    <property type="entry name" value="FF_domain_sf"/>
</dbReference>
<dbReference type="GO" id="GO:0070063">
    <property type="term" value="F:RNA polymerase binding"/>
    <property type="evidence" value="ECO:0007669"/>
    <property type="project" value="InterPro"/>
</dbReference>
<dbReference type="GO" id="GO:0005634">
    <property type="term" value="C:nucleus"/>
    <property type="evidence" value="ECO:0007669"/>
    <property type="project" value="TreeGrafter"/>
</dbReference>
<feature type="compositionally biased region" description="Basic and acidic residues" evidence="2">
    <location>
        <begin position="157"/>
        <end position="180"/>
    </location>
</feature>
<evidence type="ECO:0000259" key="3">
    <source>
        <dbReference type="Pfam" id="PF01846"/>
    </source>
</evidence>
<keyword evidence="5" id="KW-1185">Reference proteome</keyword>
<dbReference type="InterPro" id="IPR045148">
    <property type="entry name" value="TCRG1-like"/>
</dbReference>
<dbReference type="Gene3D" id="1.10.10.440">
    <property type="entry name" value="FF domain"/>
    <property type="match status" value="2"/>
</dbReference>
<evidence type="ECO:0000313" key="4">
    <source>
        <dbReference type="EMBL" id="KAF5939541.1"/>
    </source>
</evidence>
<dbReference type="AlphaFoldDB" id="A0A7J7GHZ2"/>
<reference evidence="5" key="1">
    <citation type="journal article" date="2020" name="Nat. Commun.">
        <title>Genome assembly of wild tea tree DASZ reveals pedigree and selection history of tea varieties.</title>
        <authorList>
            <person name="Zhang W."/>
            <person name="Zhang Y."/>
            <person name="Qiu H."/>
            <person name="Guo Y."/>
            <person name="Wan H."/>
            <person name="Zhang X."/>
            <person name="Scossa F."/>
            <person name="Alseekh S."/>
            <person name="Zhang Q."/>
            <person name="Wang P."/>
            <person name="Xu L."/>
            <person name="Schmidt M.H."/>
            <person name="Jia X."/>
            <person name="Li D."/>
            <person name="Zhu A."/>
            <person name="Guo F."/>
            <person name="Chen W."/>
            <person name="Ni D."/>
            <person name="Usadel B."/>
            <person name="Fernie A.R."/>
            <person name="Wen W."/>
        </authorList>
    </citation>
    <scope>NUCLEOTIDE SEQUENCE [LARGE SCALE GENOMIC DNA]</scope>
    <source>
        <strain evidence="5">cv. G240</strain>
    </source>
</reference>
<dbReference type="EMBL" id="JACBKZ010000011">
    <property type="protein sequence ID" value="KAF5939541.1"/>
    <property type="molecule type" value="Genomic_DNA"/>
</dbReference>
<evidence type="ECO:0000313" key="5">
    <source>
        <dbReference type="Proteomes" id="UP000593564"/>
    </source>
</evidence>
<dbReference type="Proteomes" id="UP000593564">
    <property type="component" value="Unassembled WGS sequence"/>
</dbReference>
<feature type="domain" description="FF" evidence="3">
    <location>
        <begin position="113"/>
        <end position="149"/>
    </location>
</feature>
<dbReference type="FunFam" id="1.10.10.440:FF:000028">
    <property type="entry name" value="Pre-mRNA-processing protein 40C"/>
    <property type="match status" value="1"/>
</dbReference>
<dbReference type="PANTHER" id="PTHR15377">
    <property type="entry name" value="TRANSCRIPTION ELONGATION REGULATOR 1"/>
    <property type="match status" value="1"/>
</dbReference>
<dbReference type="InterPro" id="IPR002713">
    <property type="entry name" value="FF_domain"/>
</dbReference>
<dbReference type="PANTHER" id="PTHR15377:SF3">
    <property type="entry name" value="WW DOMAIN-CONTAINING PROTEIN"/>
    <property type="match status" value="1"/>
</dbReference>
<evidence type="ECO:0000256" key="2">
    <source>
        <dbReference type="SAM" id="MobiDB-lite"/>
    </source>
</evidence>